<dbReference type="AlphaFoldDB" id="A0A4D6LJR3"/>
<name>A0A4D6LJR3_VIGUN</name>
<evidence type="ECO:0000313" key="2">
    <source>
        <dbReference type="Proteomes" id="UP000501690"/>
    </source>
</evidence>
<accession>A0A4D6LJR3</accession>
<sequence length="194" mass="22101">MEPPPSSISAKFHCRYRAFWRASISVDPGRRRHDRCHRHRRHGAWGLPLHLLLLEDALGFLLWLISTHRRRHSCLLNRPKMRHPPRPLRCSDLSILLHHAREPSTISPVTRLLRRQPRQPPATPVGAKVVADAERTQARDINAANAHCLPTRAFLLNLRLGSDCLCFSGNASGERMTLGDNCGVESLMMKWVVK</sequence>
<reference evidence="1 2" key="1">
    <citation type="submission" date="2019-04" db="EMBL/GenBank/DDBJ databases">
        <title>An improved genome assembly and genetic linkage map for asparagus bean, Vigna unguiculata ssp. sesquipedialis.</title>
        <authorList>
            <person name="Xia Q."/>
            <person name="Zhang R."/>
            <person name="Dong Y."/>
        </authorList>
    </citation>
    <scope>NUCLEOTIDE SEQUENCE [LARGE SCALE GENOMIC DNA]</scope>
    <source>
        <tissue evidence="1">Leaf</tissue>
    </source>
</reference>
<protein>
    <submittedName>
        <fullName evidence="1">Uncharacterized protein</fullName>
    </submittedName>
</protein>
<dbReference type="Proteomes" id="UP000501690">
    <property type="component" value="Linkage Group LG3"/>
</dbReference>
<keyword evidence="2" id="KW-1185">Reference proteome</keyword>
<proteinExistence type="predicted"/>
<evidence type="ECO:0000313" key="1">
    <source>
        <dbReference type="EMBL" id="QCD88770.1"/>
    </source>
</evidence>
<gene>
    <name evidence="1" type="ORF">DEO72_LG3g3321</name>
</gene>
<dbReference type="EMBL" id="CP039347">
    <property type="protein sequence ID" value="QCD88770.1"/>
    <property type="molecule type" value="Genomic_DNA"/>
</dbReference>
<organism evidence="1 2">
    <name type="scientific">Vigna unguiculata</name>
    <name type="common">Cowpea</name>
    <dbReference type="NCBI Taxonomy" id="3917"/>
    <lineage>
        <taxon>Eukaryota</taxon>
        <taxon>Viridiplantae</taxon>
        <taxon>Streptophyta</taxon>
        <taxon>Embryophyta</taxon>
        <taxon>Tracheophyta</taxon>
        <taxon>Spermatophyta</taxon>
        <taxon>Magnoliopsida</taxon>
        <taxon>eudicotyledons</taxon>
        <taxon>Gunneridae</taxon>
        <taxon>Pentapetalae</taxon>
        <taxon>rosids</taxon>
        <taxon>fabids</taxon>
        <taxon>Fabales</taxon>
        <taxon>Fabaceae</taxon>
        <taxon>Papilionoideae</taxon>
        <taxon>50 kb inversion clade</taxon>
        <taxon>NPAAA clade</taxon>
        <taxon>indigoferoid/millettioid clade</taxon>
        <taxon>Phaseoleae</taxon>
        <taxon>Vigna</taxon>
    </lineage>
</organism>